<dbReference type="RefSeq" id="WP_136404802.1">
    <property type="nucleotide sequence ID" value="NZ_SSWX01000001.1"/>
</dbReference>
<dbReference type="SMART" id="SM00028">
    <property type="entry name" value="TPR"/>
    <property type="match status" value="2"/>
</dbReference>
<dbReference type="OrthoDB" id="8421013at2"/>
<dbReference type="AlphaFoldDB" id="A0A4S5BYL3"/>
<dbReference type="Proteomes" id="UP000306236">
    <property type="component" value="Unassembled WGS sequence"/>
</dbReference>
<gene>
    <name evidence="1" type="ORF">E8K88_01205</name>
</gene>
<evidence type="ECO:0000313" key="1">
    <source>
        <dbReference type="EMBL" id="THJ36543.1"/>
    </source>
</evidence>
<dbReference type="EMBL" id="SSWX01000001">
    <property type="protein sequence ID" value="THJ36543.1"/>
    <property type="molecule type" value="Genomic_DNA"/>
</dbReference>
<proteinExistence type="predicted"/>
<accession>A0A4S5BYL3</accession>
<name>A0A4S5BYL3_9BURK</name>
<dbReference type="SUPFAM" id="SSF48452">
    <property type="entry name" value="TPR-like"/>
    <property type="match status" value="1"/>
</dbReference>
<dbReference type="InterPro" id="IPR011990">
    <property type="entry name" value="TPR-like_helical_dom_sf"/>
</dbReference>
<comment type="caution">
    <text evidence="1">The sequence shown here is derived from an EMBL/GenBank/DDBJ whole genome shotgun (WGS) entry which is preliminary data.</text>
</comment>
<evidence type="ECO:0000313" key="2">
    <source>
        <dbReference type="Proteomes" id="UP000306236"/>
    </source>
</evidence>
<sequence>MNIAALEAMLQNGKDNALLRFGLGKAYFDEGQASQAVTHLLACTQFDPGYSAAWKLLGKAYLQSHNTAAALDAWTQGLAAAQTKGDKQAEKEMLVLVRRIHKSANNQHG</sequence>
<keyword evidence="2" id="KW-1185">Reference proteome</keyword>
<reference evidence="1 2" key="1">
    <citation type="submission" date="2019-04" db="EMBL/GenBank/DDBJ databases">
        <title>Lampropedia sp YIM MLB12 draf genome.</title>
        <authorList>
            <person name="Wang Y.-X."/>
        </authorList>
    </citation>
    <scope>NUCLEOTIDE SEQUENCE [LARGE SCALE GENOMIC DNA]</scope>
    <source>
        <strain evidence="1 2">YIM MLB12</strain>
    </source>
</reference>
<protein>
    <submittedName>
        <fullName evidence="1">Uncharacterized protein</fullName>
    </submittedName>
</protein>
<dbReference type="Gene3D" id="1.25.40.10">
    <property type="entry name" value="Tetratricopeptide repeat domain"/>
    <property type="match status" value="1"/>
</dbReference>
<dbReference type="InterPro" id="IPR019734">
    <property type="entry name" value="TPR_rpt"/>
</dbReference>
<organism evidence="1 2">
    <name type="scientific">Lampropedia aestuarii</name>
    <dbReference type="NCBI Taxonomy" id="2562762"/>
    <lineage>
        <taxon>Bacteria</taxon>
        <taxon>Pseudomonadati</taxon>
        <taxon>Pseudomonadota</taxon>
        <taxon>Betaproteobacteria</taxon>
        <taxon>Burkholderiales</taxon>
        <taxon>Comamonadaceae</taxon>
        <taxon>Lampropedia</taxon>
    </lineage>
</organism>